<evidence type="ECO:0000256" key="1">
    <source>
        <dbReference type="ARBA" id="ARBA00006739"/>
    </source>
</evidence>
<feature type="domain" description="Glycosyltransferase 2-like" evidence="4">
    <location>
        <begin position="8"/>
        <end position="134"/>
    </location>
</feature>
<organism evidence="5 6">
    <name type="scientific">Candidatus Gottesmanbacteria bacterium RIFCSPHIGHO2_02_FULL_39_11</name>
    <dbReference type="NCBI Taxonomy" id="1798382"/>
    <lineage>
        <taxon>Bacteria</taxon>
        <taxon>Candidatus Gottesmaniibacteriota</taxon>
    </lineage>
</organism>
<protein>
    <recommendedName>
        <fullName evidence="4">Glycosyltransferase 2-like domain-containing protein</fullName>
    </recommendedName>
</protein>
<dbReference type="GO" id="GO:0016757">
    <property type="term" value="F:glycosyltransferase activity"/>
    <property type="evidence" value="ECO:0007669"/>
    <property type="project" value="UniProtKB-KW"/>
</dbReference>
<keyword evidence="2" id="KW-0328">Glycosyltransferase</keyword>
<dbReference type="SUPFAM" id="SSF53448">
    <property type="entry name" value="Nucleotide-diphospho-sugar transferases"/>
    <property type="match status" value="1"/>
</dbReference>
<dbReference type="STRING" id="1798382.A3D77_04615"/>
<comment type="similarity">
    <text evidence="1">Belongs to the glycosyltransferase 2 family.</text>
</comment>
<dbReference type="PANTHER" id="PTHR43630:SF1">
    <property type="entry name" value="POLY-BETA-1,6-N-ACETYL-D-GLUCOSAMINE SYNTHASE"/>
    <property type="match status" value="1"/>
</dbReference>
<accession>A0A1F5ZKG7</accession>
<gene>
    <name evidence="5" type="ORF">A3D77_04615</name>
</gene>
<dbReference type="Pfam" id="PF00535">
    <property type="entry name" value="Glycos_transf_2"/>
    <property type="match status" value="1"/>
</dbReference>
<dbReference type="EMBL" id="MFJL01000044">
    <property type="protein sequence ID" value="OGG12592.1"/>
    <property type="molecule type" value="Genomic_DNA"/>
</dbReference>
<keyword evidence="3" id="KW-0808">Transferase</keyword>
<evidence type="ECO:0000256" key="3">
    <source>
        <dbReference type="ARBA" id="ARBA00022679"/>
    </source>
</evidence>
<evidence type="ECO:0000313" key="5">
    <source>
        <dbReference type="EMBL" id="OGG12592.1"/>
    </source>
</evidence>
<dbReference type="AlphaFoldDB" id="A0A1F5ZKG7"/>
<proteinExistence type="inferred from homology"/>
<evidence type="ECO:0000256" key="2">
    <source>
        <dbReference type="ARBA" id="ARBA00022676"/>
    </source>
</evidence>
<comment type="caution">
    <text evidence="5">The sequence shown here is derived from an EMBL/GenBank/DDBJ whole genome shotgun (WGS) entry which is preliminary data.</text>
</comment>
<dbReference type="InterPro" id="IPR029044">
    <property type="entry name" value="Nucleotide-diphossugar_trans"/>
</dbReference>
<dbReference type="Proteomes" id="UP000176923">
    <property type="component" value="Unassembled WGS sequence"/>
</dbReference>
<name>A0A1F5ZKG7_9BACT</name>
<dbReference type="InterPro" id="IPR001173">
    <property type="entry name" value="Glyco_trans_2-like"/>
</dbReference>
<dbReference type="PANTHER" id="PTHR43630">
    <property type="entry name" value="POLY-BETA-1,6-N-ACETYL-D-GLUCOSAMINE SYNTHASE"/>
    <property type="match status" value="1"/>
</dbReference>
<reference evidence="5 6" key="1">
    <citation type="journal article" date="2016" name="Nat. Commun.">
        <title>Thousands of microbial genomes shed light on interconnected biogeochemical processes in an aquifer system.</title>
        <authorList>
            <person name="Anantharaman K."/>
            <person name="Brown C.T."/>
            <person name="Hug L.A."/>
            <person name="Sharon I."/>
            <person name="Castelle C.J."/>
            <person name="Probst A.J."/>
            <person name="Thomas B.C."/>
            <person name="Singh A."/>
            <person name="Wilkins M.J."/>
            <person name="Karaoz U."/>
            <person name="Brodie E.L."/>
            <person name="Williams K.H."/>
            <person name="Hubbard S.S."/>
            <person name="Banfield J.F."/>
        </authorList>
    </citation>
    <scope>NUCLEOTIDE SEQUENCE [LARGE SCALE GENOMIC DNA]</scope>
</reference>
<evidence type="ECO:0000259" key="4">
    <source>
        <dbReference type="Pfam" id="PF00535"/>
    </source>
</evidence>
<sequence length="293" mass="33468">MRTLSVAICIPAYNEQQNIRKILEALLTQKTDKIHITKIVVVSSGSTDKTNKIVHKLSDANPLITLITQKRREGKSNAINAFLKTTDEPIVVVESADTIPEYDAIEKLCLPLVENEKIGMTGGAPVPINNRNTFIGYVVHSWWWFHRNIPRFGEIIAFRNILPEIAGESAVDEAYIQAKMVQKGYKVVHIDEAVVRNKGPESIADMIMQRRRIFNGHARLYKEEKVKIDNMTRSSLYLLLYKHKMKNMKEFIWTLGGLGIEVLARILGFYDQKIKNHNPFVWDTAKSTKNLSH</sequence>
<dbReference type="Gene3D" id="3.90.550.10">
    <property type="entry name" value="Spore Coat Polysaccharide Biosynthesis Protein SpsA, Chain A"/>
    <property type="match status" value="1"/>
</dbReference>
<evidence type="ECO:0000313" key="6">
    <source>
        <dbReference type="Proteomes" id="UP000176923"/>
    </source>
</evidence>